<dbReference type="CDD" id="cd00190">
    <property type="entry name" value="Tryp_SPc"/>
    <property type="match status" value="1"/>
</dbReference>
<dbReference type="GO" id="GO:0004252">
    <property type="term" value="F:serine-type endopeptidase activity"/>
    <property type="evidence" value="ECO:0007669"/>
    <property type="project" value="UniProtKB-EC"/>
</dbReference>
<dbReference type="Pfam" id="PF00089">
    <property type="entry name" value="Trypsin"/>
    <property type="match status" value="1"/>
</dbReference>
<dbReference type="OrthoDB" id="60866at2759"/>
<evidence type="ECO:0000256" key="8">
    <source>
        <dbReference type="ARBA" id="ARBA00023157"/>
    </source>
</evidence>
<dbReference type="InterPro" id="IPR018114">
    <property type="entry name" value="TRYPSIN_HIS"/>
</dbReference>
<dbReference type="SMART" id="SM00020">
    <property type="entry name" value="Tryp_SPc"/>
    <property type="match status" value="1"/>
</dbReference>
<dbReference type="PANTHER" id="PTHR24276">
    <property type="entry name" value="POLYSERASE-RELATED"/>
    <property type="match status" value="1"/>
</dbReference>
<comment type="catalytic activity">
    <reaction evidence="9">
        <text>Preferential cleavage: Arg-|-Xaa, Lys-|-Xaa.</text>
        <dbReference type="EC" id="3.4.21.4"/>
    </reaction>
</comment>
<dbReference type="InterPro" id="IPR009003">
    <property type="entry name" value="Peptidase_S1_PA"/>
</dbReference>
<evidence type="ECO:0000256" key="10">
    <source>
        <dbReference type="ARBA" id="ARBA00038868"/>
    </source>
</evidence>
<keyword evidence="8" id="KW-1015">Disulfide bond</keyword>
<dbReference type="GO" id="GO:0006508">
    <property type="term" value="P:proteolysis"/>
    <property type="evidence" value="ECO:0007669"/>
    <property type="project" value="UniProtKB-KW"/>
</dbReference>
<organism evidence="12 13">
    <name type="scientific">Drosophila lebanonensis</name>
    <name type="common">Fruit fly</name>
    <name type="synonym">Scaptodrosophila lebanonensis</name>
    <dbReference type="NCBI Taxonomy" id="7225"/>
    <lineage>
        <taxon>Eukaryota</taxon>
        <taxon>Metazoa</taxon>
        <taxon>Ecdysozoa</taxon>
        <taxon>Arthropoda</taxon>
        <taxon>Hexapoda</taxon>
        <taxon>Insecta</taxon>
        <taxon>Pterygota</taxon>
        <taxon>Neoptera</taxon>
        <taxon>Endopterygota</taxon>
        <taxon>Diptera</taxon>
        <taxon>Brachycera</taxon>
        <taxon>Muscomorpha</taxon>
        <taxon>Ephydroidea</taxon>
        <taxon>Drosophilidae</taxon>
        <taxon>Scaptodrosophila</taxon>
    </lineage>
</organism>
<dbReference type="Gene3D" id="2.40.10.10">
    <property type="entry name" value="Trypsin-like serine proteases"/>
    <property type="match status" value="1"/>
</dbReference>
<evidence type="ECO:0000256" key="6">
    <source>
        <dbReference type="ARBA" id="ARBA00022825"/>
    </source>
</evidence>
<dbReference type="InterPro" id="IPR043504">
    <property type="entry name" value="Peptidase_S1_PA_chymotrypsin"/>
</dbReference>
<gene>
    <name evidence="13" type="primary">LOC115629204</name>
</gene>
<evidence type="ECO:0000256" key="1">
    <source>
        <dbReference type="ARBA" id="ARBA00004239"/>
    </source>
</evidence>
<feature type="domain" description="Peptidase S1" evidence="11">
    <location>
        <begin position="30"/>
        <end position="259"/>
    </location>
</feature>
<dbReference type="Proteomes" id="UP000504634">
    <property type="component" value="Unplaced"/>
</dbReference>
<keyword evidence="6" id="KW-0720">Serine protease</keyword>
<keyword evidence="5" id="KW-0378">Hydrolase</keyword>
<accession>A0A6J2U1V9</accession>
<keyword evidence="7" id="KW-0865">Zymogen</keyword>
<dbReference type="FunFam" id="2.40.10.10:FF:000068">
    <property type="entry name" value="transmembrane protease serine 2"/>
    <property type="match status" value="1"/>
</dbReference>
<dbReference type="PANTHER" id="PTHR24276:SF91">
    <property type="entry name" value="AT26814P-RELATED"/>
    <property type="match status" value="1"/>
</dbReference>
<dbReference type="InterPro" id="IPR050430">
    <property type="entry name" value="Peptidase_S1"/>
</dbReference>
<comment type="subcellular location">
    <subcellularLocation>
        <location evidence="1">Secreted</location>
        <location evidence="1">Extracellular space</location>
    </subcellularLocation>
</comment>
<evidence type="ECO:0000259" key="11">
    <source>
        <dbReference type="PROSITE" id="PS50240"/>
    </source>
</evidence>
<dbReference type="InterPro" id="IPR001314">
    <property type="entry name" value="Peptidase_S1A"/>
</dbReference>
<keyword evidence="4" id="KW-0732">Signal</keyword>
<evidence type="ECO:0000256" key="2">
    <source>
        <dbReference type="ARBA" id="ARBA00007664"/>
    </source>
</evidence>
<keyword evidence="12" id="KW-1185">Reference proteome</keyword>
<dbReference type="SUPFAM" id="SSF50494">
    <property type="entry name" value="Trypsin-like serine proteases"/>
    <property type="match status" value="1"/>
</dbReference>
<dbReference type="InterPro" id="IPR001254">
    <property type="entry name" value="Trypsin_dom"/>
</dbReference>
<comment type="similarity">
    <text evidence="2">Belongs to the peptidase S1 family.</text>
</comment>
<dbReference type="GeneID" id="115629204"/>
<evidence type="ECO:0000256" key="5">
    <source>
        <dbReference type="ARBA" id="ARBA00022801"/>
    </source>
</evidence>
<protein>
    <recommendedName>
        <fullName evidence="10">trypsin</fullName>
        <ecNumber evidence="10">3.4.21.4</ecNumber>
    </recommendedName>
</protein>
<evidence type="ECO:0000256" key="9">
    <source>
        <dbReference type="ARBA" id="ARBA00036320"/>
    </source>
</evidence>
<sequence>MLLLSTQVIGSISLLVLAGAGFGLAASGRLLGGSDADVGAYPYTVSLQLAASGTHRCGGVIINNRFVLTAAHCVTVGSGIEPYPAQRFQVRAGSIQRLVGGQVVFVKRIIVHGEYRNGLNNLALLELQTPLTFNANTQAIALADQAPADGSVIVVTGWGATYTQGSTQQRLKGSTLQTISGAECEKYLYLLHDGLLCAVQHAENGEEQGLCAGDAGSPAVLDNKLVGIGSFYVGACGTSMPDGFVNIFNYRDWITANSA</sequence>
<evidence type="ECO:0000256" key="4">
    <source>
        <dbReference type="ARBA" id="ARBA00022729"/>
    </source>
</evidence>
<evidence type="ECO:0000256" key="7">
    <source>
        <dbReference type="ARBA" id="ARBA00023145"/>
    </source>
</evidence>
<dbReference type="RefSeq" id="XP_030381463.1">
    <property type="nucleotide sequence ID" value="XM_030525603.1"/>
</dbReference>
<proteinExistence type="inferred from homology"/>
<dbReference type="PROSITE" id="PS00134">
    <property type="entry name" value="TRYPSIN_HIS"/>
    <property type="match status" value="1"/>
</dbReference>
<dbReference type="AlphaFoldDB" id="A0A6J2U1V9"/>
<keyword evidence="3 13" id="KW-0645">Protease</keyword>
<dbReference type="PRINTS" id="PR00722">
    <property type="entry name" value="CHYMOTRYPSIN"/>
</dbReference>
<dbReference type="EC" id="3.4.21.4" evidence="10"/>
<evidence type="ECO:0000313" key="13">
    <source>
        <dbReference type="RefSeq" id="XP_030381463.1"/>
    </source>
</evidence>
<evidence type="ECO:0000313" key="12">
    <source>
        <dbReference type="Proteomes" id="UP000504634"/>
    </source>
</evidence>
<reference evidence="13" key="1">
    <citation type="submission" date="2025-08" db="UniProtKB">
        <authorList>
            <consortium name="RefSeq"/>
        </authorList>
    </citation>
    <scope>IDENTIFICATION</scope>
    <source>
        <strain evidence="13">11010-0011.00</strain>
        <tissue evidence="13">Whole body</tissue>
    </source>
</reference>
<evidence type="ECO:0000256" key="3">
    <source>
        <dbReference type="ARBA" id="ARBA00022670"/>
    </source>
</evidence>
<name>A0A6J2U1V9_DROLE</name>
<dbReference type="PROSITE" id="PS50240">
    <property type="entry name" value="TRYPSIN_DOM"/>
    <property type="match status" value="1"/>
</dbReference>
<dbReference type="GO" id="GO:0005576">
    <property type="term" value="C:extracellular region"/>
    <property type="evidence" value="ECO:0007669"/>
    <property type="project" value="UniProtKB-SubCell"/>
</dbReference>